<dbReference type="Proteomes" id="UP000295536">
    <property type="component" value="Unassembled WGS sequence"/>
</dbReference>
<feature type="compositionally biased region" description="Low complexity" evidence="1">
    <location>
        <begin position="105"/>
        <end position="150"/>
    </location>
</feature>
<evidence type="ECO:0000256" key="1">
    <source>
        <dbReference type="SAM" id="MobiDB-lite"/>
    </source>
</evidence>
<comment type="caution">
    <text evidence="2">The sequence shown here is derived from an EMBL/GenBank/DDBJ whole genome shotgun (WGS) entry which is preliminary data.</text>
</comment>
<organism evidence="2 4">
    <name type="scientific">Tepidimonas ignava</name>
    <dbReference type="NCBI Taxonomy" id="114249"/>
    <lineage>
        <taxon>Bacteria</taxon>
        <taxon>Pseudomonadati</taxon>
        <taxon>Pseudomonadota</taxon>
        <taxon>Betaproteobacteria</taxon>
        <taxon>Burkholderiales</taxon>
        <taxon>Tepidimonas</taxon>
    </lineage>
</organism>
<feature type="compositionally biased region" description="Pro residues" evidence="1">
    <location>
        <begin position="95"/>
        <end position="104"/>
    </location>
</feature>
<feature type="compositionally biased region" description="Low complexity" evidence="1">
    <location>
        <begin position="58"/>
        <end position="94"/>
    </location>
</feature>
<reference evidence="2 4" key="1">
    <citation type="submission" date="2019-03" db="EMBL/GenBank/DDBJ databases">
        <title>Genomic Encyclopedia of Type Strains, Phase IV (KMG-IV): sequencing the most valuable type-strain genomes for metagenomic binning, comparative biology and taxonomic classification.</title>
        <authorList>
            <person name="Goeker M."/>
        </authorList>
    </citation>
    <scope>NUCLEOTIDE SEQUENCE [LARGE SCALE GENOMIC DNA]</scope>
    <source>
        <strain evidence="2 4">DSM 12034</strain>
    </source>
</reference>
<sequence length="376" mass="39220">MPTTLRTRASHRRTVALTALAVAAAHAVVLGGWALQPAPPRPTDAGVLAAWTVPATADATPTQAPARARGTSAARAPATPAGAAPPAAATSPDPTMEPPEPPAPDAASPTEPSAPAEAVAAPPEPTVTASAAPPSDDRPASAAPATAETRPPTPWAIPPDVWPRSAELHYDVRAEMRGLGLGARATLQWQAEGPHYSATLTLGALWAQRSQRSAGDITPAGLRPAEYADQGKRTRTLRLTWASPHEPGQAQREDGRTLSPLPSGAQDRLSMFMQLGAWVTLLQPPPGARLVVPVVGLGEVQTWTFVAGEHETLELPVGTLRAVRVQRVVDGGRALGVTLWYAPAWGVLPVRVLLQETDGQRIDQSLQSGRLQSASP</sequence>
<protein>
    <submittedName>
        <fullName evidence="2">Uncharacterized protein DUF3108</fullName>
    </submittedName>
</protein>
<dbReference type="Proteomes" id="UP000315577">
    <property type="component" value="Unassembled WGS sequence"/>
</dbReference>
<dbReference type="EMBL" id="VJNC01000005">
    <property type="protein sequence ID" value="TSE22572.1"/>
    <property type="molecule type" value="Genomic_DNA"/>
</dbReference>
<gene>
    <name evidence="2" type="ORF">EDC36_10654</name>
    <name evidence="3" type="ORF">Tigna_01008</name>
</gene>
<evidence type="ECO:0000313" key="5">
    <source>
        <dbReference type="Proteomes" id="UP000315577"/>
    </source>
</evidence>
<evidence type="ECO:0000313" key="2">
    <source>
        <dbReference type="EMBL" id="TCS98065.1"/>
    </source>
</evidence>
<proteinExistence type="predicted"/>
<dbReference type="EMBL" id="SMAH01000006">
    <property type="protein sequence ID" value="TCS98065.1"/>
    <property type="molecule type" value="Genomic_DNA"/>
</dbReference>
<feature type="region of interest" description="Disordered" evidence="1">
    <location>
        <begin position="58"/>
        <end position="160"/>
    </location>
</feature>
<evidence type="ECO:0000313" key="3">
    <source>
        <dbReference type="EMBL" id="TSE22572.1"/>
    </source>
</evidence>
<dbReference type="InterPro" id="IPR021457">
    <property type="entry name" value="DUF3108"/>
</dbReference>
<reference evidence="3 5" key="2">
    <citation type="submission" date="2019-07" db="EMBL/GenBank/DDBJ databases">
        <title>Tepidimonas ignava SPS-1037 draft genome.</title>
        <authorList>
            <person name="Da Costa M.S."/>
            <person name="Froufe H.J.C."/>
            <person name="Egas C."/>
            <person name="Albuquerque L."/>
        </authorList>
    </citation>
    <scope>NUCLEOTIDE SEQUENCE [LARGE SCALE GENOMIC DNA]</scope>
    <source>
        <strain evidence="3 5">SPS-1037</strain>
    </source>
</reference>
<keyword evidence="5" id="KW-1185">Reference proteome</keyword>
<dbReference type="Pfam" id="PF11306">
    <property type="entry name" value="DUF3108"/>
    <property type="match status" value="1"/>
</dbReference>
<name>A0A4R3LF49_9BURK</name>
<dbReference type="AlphaFoldDB" id="A0A4R3LF49"/>
<feature type="compositionally biased region" description="Pro residues" evidence="1">
    <location>
        <begin position="151"/>
        <end position="160"/>
    </location>
</feature>
<evidence type="ECO:0000313" key="4">
    <source>
        <dbReference type="Proteomes" id="UP000295536"/>
    </source>
</evidence>
<accession>A0A4R3LF49</accession>